<dbReference type="EMBL" id="ML210233">
    <property type="protein sequence ID" value="TFK22740.1"/>
    <property type="molecule type" value="Genomic_DNA"/>
</dbReference>
<keyword evidence="2" id="KW-1185">Reference proteome</keyword>
<accession>A0A5C3KQB0</accession>
<gene>
    <name evidence="1" type="ORF">FA15DRAFT_671163</name>
</gene>
<protein>
    <submittedName>
        <fullName evidence="1">Uncharacterized protein</fullName>
    </submittedName>
</protein>
<evidence type="ECO:0000313" key="1">
    <source>
        <dbReference type="EMBL" id="TFK22740.1"/>
    </source>
</evidence>
<name>A0A5C3KQB0_COPMA</name>
<dbReference type="AlphaFoldDB" id="A0A5C3KQB0"/>
<reference evidence="1 2" key="1">
    <citation type="journal article" date="2019" name="Nat. Ecol. Evol.">
        <title>Megaphylogeny resolves global patterns of mushroom evolution.</title>
        <authorList>
            <person name="Varga T."/>
            <person name="Krizsan K."/>
            <person name="Foldi C."/>
            <person name="Dima B."/>
            <person name="Sanchez-Garcia M."/>
            <person name="Sanchez-Ramirez S."/>
            <person name="Szollosi G.J."/>
            <person name="Szarkandi J.G."/>
            <person name="Papp V."/>
            <person name="Albert L."/>
            <person name="Andreopoulos W."/>
            <person name="Angelini C."/>
            <person name="Antonin V."/>
            <person name="Barry K.W."/>
            <person name="Bougher N.L."/>
            <person name="Buchanan P."/>
            <person name="Buyck B."/>
            <person name="Bense V."/>
            <person name="Catcheside P."/>
            <person name="Chovatia M."/>
            <person name="Cooper J."/>
            <person name="Damon W."/>
            <person name="Desjardin D."/>
            <person name="Finy P."/>
            <person name="Geml J."/>
            <person name="Haridas S."/>
            <person name="Hughes K."/>
            <person name="Justo A."/>
            <person name="Karasinski D."/>
            <person name="Kautmanova I."/>
            <person name="Kiss B."/>
            <person name="Kocsube S."/>
            <person name="Kotiranta H."/>
            <person name="LaButti K.M."/>
            <person name="Lechner B.E."/>
            <person name="Liimatainen K."/>
            <person name="Lipzen A."/>
            <person name="Lukacs Z."/>
            <person name="Mihaltcheva S."/>
            <person name="Morgado L.N."/>
            <person name="Niskanen T."/>
            <person name="Noordeloos M.E."/>
            <person name="Ohm R.A."/>
            <person name="Ortiz-Santana B."/>
            <person name="Ovrebo C."/>
            <person name="Racz N."/>
            <person name="Riley R."/>
            <person name="Savchenko A."/>
            <person name="Shiryaev A."/>
            <person name="Soop K."/>
            <person name="Spirin V."/>
            <person name="Szebenyi C."/>
            <person name="Tomsovsky M."/>
            <person name="Tulloss R.E."/>
            <person name="Uehling J."/>
            <person name="Grigoriev I.V."/>
            <person name="Vagvolgyi C."/>
            <person name="Papp T."/>
            <person name="Martin F.M."/>
            <person name="Miettinen O."/>
            <person name="Hibbett D.S."/>
            <person name="Nagy L.G."/>
        </authorList>
    </citation>
    <scope>NUCLEOTIDE SEQUENCE [LARGE SCALE GENOMIC DNA]</scope>
    <source>
        <strain evidence="1 2">CBS 121175</strain>
    </source>
</reference>
<evidence type="ECO:0000313" key="2">
    <source>
        <dbReference type="Proteomes" id="UP000307440"/>
    </source>
</evidence>
<organism evidence="1 2">
    <name type="scientific">Coprinopsis marcescibilis</name>
    <name type="common">Agaric fungus</name>
    <name type="synonym">Psathyrella marcescibilis</name>
    <dbReference type="NCBI Taxonomy" id="230819"/>
    <lineage>
        <taxon>Eukaryota</taxon>
        <taxon>Fungi</taxon>
        <taxon>Dikarya</taxon>
        <taxon>Basidiomycota</taxon>
        <taxon>Agaricomycotina</taxon>
        <taxon>Agaricomycetes</taxon>
        <taxon>Agaricomycetidae</taxon>
        <taxon>Agaricales</taxon>
        <taxon>Agaricineae</taxon>
        <taxon>Psathyrellaceae</taxon>
        <taxon>Coprinopsis</taxon>
    </lineage>
</organism>
<sequence>MLTEPVYANQTEKGLGVSFLESLFGFHWLVGLTHSRSYRTTVTALTTRKCDELPCIAW</sequence>
<dbReference type="Proteomes" id="UP000307440">
    <property type="component" value="Unassembled WGS sequence"/>
</dbReference>
<proteinExistence type="predicted"/>